<keyword evidence="2" id="KW-0238">DNA-binding</keyword>
<dbReference type="EMBL" id="BSNW01000005">
    <property type="protein sequence ID" value="GLQ67949.1"/>
    <property type="molecule type" value="Genomic_DNA"/>
</dbReference>
<sequence length="138" mass="14982">MVLPTHGTGTLMTVLLPLEKSRELAEWLRILAQPQRLMILSALLDSTHAVSEIETMTGIGQPTLSQHLGALRRAGLIESQRESRAIHYCWADTPDARRARALLMSLQPGALPPELPVPAPETAPGPAASARFARILHS</sequence>
<dbReference type="Proteomes" id="UP001156672">
    <property type="component" value="Unassembled WGS sequence"/>
</dbReference>
<dbReference type="Pfam" id="PF01022">
    <property type="entry name" value="HTH_5"/>
    <property type="match status" value="1"/>
</dbReference>
<dbReference type="InterPro" id="IPR011991">
    <property type="entry name" value="ArsR-like_HTH"/>
</dbReference>
<dbReference type="InterPro" id="IPR001845">
    <property type="entry name" value="HTH_ArsR_DNA-bd_dom"/>
</dbReference>
<dbReference type="NCBIfam" id="NF033788">
    <property type="entry name" value="HTH_metalloreg"/>
    <property type="match status" value="1"/>
</dbReference>
<comment type="caution">
    <text evidence="5">The sequence shown here is derived from an EMBL/GenBank/DDBJ whole genome shotgun (WGS) entry which is preliminary data.</text>
</comment>
<feature type="domain" description="HTH arsR-type" evidence="4">
    <location>
        <begin position="16"/>
        <end position="110"/>
    </location>
</feature>
<accession>A0ABQ5WZF2</accession>
<keyword evidence="6" id="KW-1185">Reference proteome</keyword>
<evidence type="ECO:0000256" key="2">
    <source>
        <dbReference type="ARBA" id="ARBA00023125"/>
    </source>
</evidence>
<gene>
    <name evidence="5" type="ORF">GCM10007866_03970</name>
</gene>
<evidence type="ECO:0000259" key="4">
    <source>
        <dbReference type="PROSITE" id="PS50987"/>
    </source>
</evidence>
<dbReference type="PRINTS" id="PR00778">
    <property type="entry name" value="HTHARSR"/>
</dbReference>
<dbReference type="InterPro" id="IPR036388">
    <property type="entry name" value="WH-like_DNA-bd_sf"/>
</dbReference>
<evidence type="ECO:0000313" key="6">
    <source>
        <dbReference type="Proteomes" id="UP001156672"/>
    </source>
</evidence>
<evidence type="ECO:0000256" key="1">
    <source>
        <dbReference type="ARBA" id="ARBA00023015"/>
    </source>
</evidence>
<evidence type="ECO:0000256" key="3">
    <source>
        <dbReference type="ARBA" id="ARBA00023163"/>
    </source>
</evidence>
<dbReference type="PROSITE" id="PS50987">
    <property type="entry name" value="HTH_ARSR_2"/>
    <property type="match status" value="1"/>
</dbReference>
<name>A0ABQ5WZF2_9PROT</name>
<evidence type="ECO:0000313" key="5">
    <source>
        <dbReference type="EMBL" id="GLQ67949.1"/>
    </source>
</evidence>
<proteinExistence type="predicted"/>
<keyword evidence="3" id="KW-0804">Transcription</keyword>
<dbReference type="InterPro" id="IPR051011">
    <property type="entry name" value="Metal_resp_trans_reg"/>
</dbReference>
<dbReference type="PANTHER" id="PTHR43132">
    <property type="entry name" value="ARSENICAL RESISTANCE OPERON REPRESSOR ARSR-RELATED"/>
    <property type="match status" value="1"/>
</dbReference>
<organism evidence="5 6">
    <name type="scientific">Gluconobacter albidus</name>
    <dbReference type="NCBI Taxonomy" id="318683"/>
    <lineage>
        <taxon>Bacteria</taxon>
        <taxon>Pseudomonadati</taxon>
        <taxon>Pseudomonadota</taxon>
        <taxon>Alphaproteobacteria</taxon>
        <taxon>Acetobacterales</taxon>
        <taxon>Acetobacteraceae</taxon>
        <taxon>Gluconobacter</taxon>
    </lineage>
</organism>
<dbReference type="SMART" id="SM00418">
    <property type="entry name" value="HTH_ARSR"/>
    <property type="match status" value="1"/>
</dbReference>
<dbReference type="SUPFAM" id="SSF46785">
    <property type="entry name" value="Winged helix' DNA-binding domain"/>
    <property type="match status" value="1"/>
</dbReference>
<keyword evidence="1" id="KW-0805">Transcription regulation</keyword>
<reference evidence="6" key="1">
    <citation type="journal article" date="2019" name="Int. J. Syst. Evol. Microbiol.">
        <title>The Global Catalogue of Microorganisms (GCM) 10K type strain sequencing project: providing services to taxonomists for standard genome sequencing and annotation.</title>
        <authorList>
            <consortium name="The Broad Institute Genomics Platform"/>
            <consortium name="The Broad Institute Genome Sequencing Center for Infectious Disease"/>
            <person name="Wu L."/>
            <person name="Ma J."/>
        </authorList>
    </citation>
    <scope>NUCLEOTIDE SEQUENCE [LARGE SCALE GENOMIC DNA]</scope>
    <source>
        <strain evidence="6">NBRC 3250</strain>
    </source>
</reference>
<dbReference type="InterPro" id="IPR036390">
    <property type="entry name" value="WH_DNA-bd_sf"/>
</dbReference>
<dbReference type="Gene3D" id="1.10.10.10">
    <property type="entry name" value="Winged helix-like DNA-binding domain superfamily/Winged helix DNA-binding domain"/>
    <property type="match status" value="1"/>
</dbReference>
<dbReference type="PANTHER" id="PTHR43132:SF2">
    <property type="entry name" value="ARSENICAL RESISTANCE OPERON REPRESSOR ARSR-RELATED"/>
    <property type="match status" value="1"/>
</dbReference>
<dbReference type="CDD" id="cd00090">
    <property type="entry name" value="HTH_ARSR"/>
    <property type="match status" value="1"/>
</dbReference>
<protein>
    <recommendedName>
        <fullName evidence="4">HTH arsR-type domain-containing protein</fullName>
    </recommendedName>
</protein>